<protein>
    <recommendedName>
        <fullName evidence="3">NurA domain-containing protein</fullName>
    </recommendedName>
</protein>
<evidence type="ECO:0000313" key="2">
    <source>
        <dbReference type="Proteomes" id="UP000619479"/>
    </source>
</evidence>
<dbReference type="AlphaFoldDB" id="A0A919IIU0"/>
<gene>
    <name evidence="1" type="ORF">Acy02nite_47060</name>
</gene>
<evidence type="ECO:0008006" key="3">
    <source>
        <dbReference type="Google" id="ProtNLM"/>
    </source>
</evidence>
<sequence>MPYPTERASRLGHVPTVNSAAVKAAFQRWTVAQAKPQDKTSVTSLCVPVEALPEVNGGADVTMAITVDGSDSEVEATREYPTIKVGYIRVAGSLLDINKLKSSRSNGTINPIELRRSYESYAFDAALPGSGLVLPGNSGRGTWRVEIDRFLRESTIDNRSIDNPEIPDLTLADALLIMHGRPASPAKDAPVRVCPSCATKFIAGTEPRVTRDGGSCPKCKADLYLGDVLRTHDEYVEEGSNQTSMTRAMVMAERLMTLGYMDSFVSEYDDAEEILRRTIFITDGPLALFGAVAPLKRRLTEYNAALYEWGVQKGLTLPLLVGIEKSGRFVEHADLIKDLIPVNHVMHLTTKYINKITGRPENHAYGVDEFYGRRFIYRTSSGDPLVITVPPKSGILPYRGDGSEDLSSYPTLRVICEVLDKVRTRLYPNALIPVALAHNAASLPLGVGHSVLRAMAQKGIGLPKNSQIRYRSPF</sequence>
<reference evidence="1" key="1">
    <citation type="submission" date="2021-01" db="EMBL/GenBank/DDBJ databases">
        <title>Whole genome shotgun sequence of Actinoplanes cyaneus NBRC 14990.</title>
        <authorList>
            <person name="Komaki H."/>
            <person name="Tamura T."/>
        </authorList>
    </citation>
    <scope>NUCLEOTIDE SEQUENCE</scope>
    <source>
        <strain evidence="1">NBRC 14990</strain>
    </source>
</reference>
<proteinExistence type="predicted"/>
<keyword evidence="2" id="KW-1185">Reference proteome</keyword>
<organism evidence="1 2">
    <name type="scientific">Actinoplanes cyaneus</name>
    <dbReference type="NCBI Taxonomy" id="52696"/>
    <lineage>
        <taxon>Bacteria</taxon>
        <taxon>Bacillati</taxon>
        <taxon>Actinomycetota</taxon>
        <taxon>Actinomycetes</taxon>
        <taxon>Micromonosporales</taxon>
        <taxon>Micromonosporaceae</taxon>
        <taxon>Actinoplanes</taxon>
    </lineage>
</organism>
<dbReference type="EMBL" id="BOMH01000036">
    <property type="protein sequence ID" value="GID66825.1"/>
    <property type="molecule type" value="Genomic_DNA"/>
</dbReference>
<accession>A0A919IIU0</accession>
<dbReference type="Proteomes" id="UP000619479">
    <property type="component" value="Unassembled WGS sequence"/>
</dbReference>
<evidence type="ECO:0000313" key="1">
    <source>
        <dbReference type="EMBL" id="GID66825.1"/>
    </source>
</evidence>
<comment type="caution">
    <text evidence="1">The sequence shown here is derived from an EMBL/GenBank/DDBJ whole genome shotgun (WGS) entry which is preliminary data.</text>
</comment>
<name>A0A919IIU0_9ACTN</name>